<evidence type="ECO:0000313" key="2">
    <source>
        <dbReference type="WBParaSite" id="nRc.2.0.1.t48248-RA"/>
    </source>
</evidence>
<proteinExistence type="predicted"/>
<evidence type="ECO:0000313" key="1">
    <source>
        <dbReference type="Proteomes" id="UP000887565"/>
    </source>
</evidence>
<name>A0A915LD38_ROMCU</name>
<organism evidence="1 2">
    <name type="scientific">Romanomermis culicivorax</name>
    <name type="common">Nematode worm</name>
    <dbReference type="NCBI Taxonomy" id="13658"/>
    <lineage>
        <taxon>Eukaryota</taxon>
        <taxon>Metazoa</taxon>
        <taxon>Ecdysozoa</taxon>
        <taxon>Nematoda</taxon>
        <taxon>Enoplea</taxon>
        <taxon>Dorylaimia</taxon>
        <taxon>Mermithida</taxon>
        <taxon>Mermithoidea</taxon>
        <taxon>Mermithidae</taxon>
        <taxon>Romanomermis</taxon>
    </lineage>
</organism>
<accession>A0A915LD38</accession>
<keyword evidence="1" id="KW-1185">Reference proteome</keyword>
<dbReference type="AlphaFoldDB" id="A0A915LD38"/>
<dbReference type="Proteomes" id="UP000887565">
    <property type="component" value="Unplaced"/>
</dbReference>
<protein>
    <submittedName>
        <fullName evidence="2">Uncharacterized protein</fullName>
    </submittedName>
</protein>
<reference evidence="2" key="1">
    <citation type="submission" date="2022-11" db="UniProtKB">
        <authorList>
            <consortium name="WormBaseParasite"/>
        </authorList>
    </citation>
    <scope>IDENTIFICATION</scope>
</reference>
<dbReference type="WBParaSite" id="nRc.2.0.1.t48248-RA">
    <property type="protein sequence ID" value="nRc.2.0.1.t48248-RA"/>
    <property type="gene ID" value="nRc.2.0.1.g48248"/>
</dbReference>
<sequence length="65" mass="6946">MLPIFSLNNPHGGWYAFCVSHNEACCCMGIASSTSFRALRSASSTSVDSSFKSFAKTFLTGSRGD</sequence>